<feature type="region of interest" description="Disordered" evidence="1">
    <location>
        <begin position="634"/>
        <end position="661"/>
    </location>
</feature>
<feature type="domain" description="Transglutaminase-like" evidence="3">
    <location>
        <begin position="556"/>
        <end position="621"/>
    </location>
</feature>
<accession>A0A937RIC0</accession>
<reference evidence="5" key="1">
    <citation type="submission" date="2020-12" db="EMBL/GenBank/DDBJ databases">
        <title>Genomic characterization of non-nitrogen-fixing Frankia strains.</title>
        <authorList>
            <person name="Carlos-Shanley C."/>
            <person name="Guerra T."/>
            <person name="Hahn D."/>
        </authorList>
    </citation>
    <scope>NUCLEOTIDE SEQUENCE</scope>
    <source>
        <strain evidence="5">CN6</strain>
    </source>
</reference>
<dbReference type="PANTHER" id="PTHR42736">
    <property type="entry name" value="PROTEIN-GLUTAMINE GAMMA-GLUTAMYLTRANSFERASE"/>
    <property type="match status" value="1"/>
</dbReference>
<dbReference type="EMBL" id="JAEACQ010000164">
    <property type="protein sequence ID" value="MBL7627879.1"/>
    <property type="molecule type" value="Genomic_DNA"/>
</dbReference>
<feature type="region of interest" description="Disordered" evidence="1">
    <location>
        <begin position="1"/>
        <end position="23"/>
    </location>
</feature>
<proteinExistence type="predicted"/>
<dbReference type="AlphaFoldDB" id="A0A937RIC0"/>
<dbReference type="InterPro" id="IPR021878">
    <property type="entry name" value="TgpA_N"/>
</dbReference>
<evidence type="ECO:0000256" key="1">
    <source>
        <dbReference type="SAM" id="MobiDB-lite"/>
    </source>
</evidence>
<sequence>MKTTRTPPGGDTGAARRRGDGAPGRWPTGTQAFCQAVVAASVGVCVVVSFWPAVDGQGLIVAVGVCSAAPAALAAVCHRLRWGVGPAALVSLLGFALTGLGLLIGRAGVGGGVVDELSAVPSGVTDGGTRLLEYLPPAPDHTYVLILPALLAWLAAWTGAELALRTGRGPLPALPSLSAWVLALALSTPGDDRHLLSGAAVVGAVALLAVARREPGARPAGAAGADSGWHGVRASSAAGDATAAGTSARRAARGLSRLPSFVVGRALPLVVVAAVTAVALTAGGAARDPLGDAHDIRDRVRPRPLDLNFDVLGAYDQWRAAPDSRLFTADPSGGRWWRLATLDSFDGVRWAPAGSFRRMGRHVDPPGLAPRRDTTVRVAVDLIDLGGVFLPTLDQATEIRGLEVWMDPDVGLLVRDDAEPGPGGGYTVTAKVARPLGTTAAPVHPAGGDPKRADTGYIPPGCARAAASLVSAAGATFAGRGDADSVREWALGLSDRIAALLSPVPDAPAAPAPATAAPAAATPAVAVPTPATAAAGGRYGCAALTAVALDGATASQGQAVAAFVLAARAAGLPARIAVGFTPTGDRDEDEGARAGGRDTVTGRDARLWAEIYVSGTGWLPFFVGTSERSEITTNEAAGGRLPEEPPLTGGGGPAPGRLPTATPPVRVEDPAVGAALSVSRDVLSVLVPLFLLVLLAMFLIVMWRVLRRRAQARQAARERERAAVAPSPADRVLAGWYGSLDALAAVEPSAVDAPSTAADAVRRAESVLPPAAGELHALRVAAGQILYAGLTDVTAAQALRAEQYRSHFATAARQAATPSAARDPTQH</sequence>
<evidence type="ECO:0000259" key="3">
    <source>
        <dbReference type="Pfam" id="PF01841"/>
    </source>
</evidence>
<dbReference type="InterPro" id="IPR002931">
    <property type="entry name" value="Transglutaminase-like"/>
</dbReference>
<organism evidence="5 6">
    <name type="scientific">Frankia nepalensis</name>
    <dbReference type="NCBI Taxonomy" id="1836974"/>
    <lineage>
        <taxon>Bacteria</taxon>
        <taxon>Bacillati</taxon>
        <taxon>Actinomycetota</taxon>
        <taxon>Actinomycetes</taxon>
        <taxon>Frankiales</taxon>
        <taxon>Frankiaceae</taxon>
        <taxon>Frankia</taxon>
    </lineage>
</organism>
<feature type="transmembrane region" description="Helical" evidence="2">
    <location>
        <begin position="59"/>
        <end position="77"/>
    </location>
</feature>
<keyword evidence="2" id="KW-1133">Transmembrane helix</keyword>
<comment type="caution">
    <text evidence="5">The sequence shown here is derived from an EMBL/GenBank/DDBJ whole genome shotgun (WGS) entry which is preliminary data.</text>
</comment>
<feature type="transmembrane region" description="Helical" evidence="2">
    <location>
        <begin position="32"/>
        <end position="53"/>
    </location>
</feature>
<evidence type="ECO:0000313" key="6">
    <source>
        <dbReference type="Proteomes" id="UP000604475"/>
    </source>
</evidence>
<dbReference type="Pfam" id="PF01841">
    <property type="entry name" value="Transglut_core"/>
    <property type="match status" value="1"/>
</dbReference>
<feature type="domain" description="Protein-glutamine gamma-glutamyltransferase TgpA N-terminal" evidence="4">
    <location>
        <begin position="44"/>
        <end position="435"/>
    </location>
</feature>
<evidence type="ECO:0000259" key="4">
    <source>
        <dbReference type="Pfam" id="PF11992"/>
    </source>
</evidence>
<gene>
    <name evidence="5" type="ORF">I7412_11980</name>
</gene>
<evidence type="ECO:0000256" key="2">
    <source>
        <dbReference type="SAM" id="Phobius"/>
    </source>
</evidence>
<dbReference type="InterPro" id="IPR038765">
    <property type="entry name" value="Papain-like_cys_pep_sf"/>
</dbReference>
<keyword evidence="6" id="KW-1185">Reference proteome</keyword>
<keyword evidence="2" id="KW-0812">Transmembrane</keyword>
<feature type="transmembrane region" description="Helical" evidence="2">
    <location>
        <begin position="685"/>
        <end position="706"/>
    </location>
</feature>
<dbReference type="RefSeq" id="WP_203000984.1">
    <property type="nucleotide sequence ID" value="NZ_JADWYU010000199.1"/>
</dbReference>
<protein>
    <submittedName>
        <fullName evidence="5">Transglutaminase domain-containing protein</fullName>
    </submittedName>
</protein>
<feature type="transmembrane region" description="Helical" evidence="2">
    <location>
        <begin position="143"/>
        <end position="164"/>
    </location>
</feature>
<dbReference type="Pfam" id="PF11992">
    <property type="entry name" value="TgpA_N"/>
    <property type="match status" value="1"/>
</dbReference>
<dbReference type="PANTHER" id="PTHR42736:SF1">
    <property type="entry name" value="PROTEIN-GLUTAMINE GAMMA-GLUTAMYLTRANSFERASE"/>
    <property type="match status" value="1"/>
</dbReference>
<dbReference type="Proteomes" id="UP000604475">
    <property type="component" value="Unassembled WGS sequence"/>
</dbReference>
<feature type="transmembrane region" description="Helical" evidence="2">
    <location>
        <begin position="258"/>
        <end position="280"/>
    </location>
</feature>
<feature type="transmembrane region" description="Helical" evidence="2">
    <location>
        <begin position="84"/>
        <end position="104"/>
    </location>
</feature>
<dbReference type="InterPro" id="IPR052901">
    <property type="entry name" value="Bact_TGase-like"/>
</dbReference>
<evidence type="ECO:0000313" key="5">
    <source>
        <dbReference type="EMBL" id="MBL7627879.1"/>
    </source>
</evidence>
<keyword evidence="2" id="KW-0472">Membrane</keyword>
<name>A0A937RIC0_9ACTN</name>
<dbReference type="SUPFAM" id="SSF54001">
    <property type="entry name" value="Cysteine proteinases"/>
    <property type="match status" value="1"/>
</dbReference>